<proteinExistence type="predicted"/>
<evidence type="ECO:0000256" key="1">
    <source>
        <dbReference type="SAM" id="MobiDB-lite"/>
    </source>
</evidence>
<dbReference type="SUPFAM" id="SSF53187">
    <property type="entry name" value="Zn-dependent exopeptidases"/>
    <property type="match status" value="1"/>
</dbReference>
<reference evidence="2 3" key="1">
    <citation type="journal article" date="2015" name="Appl. Environ. Microbiol.">
        <title>The Geoglobus acetivorans genome: Fe(III) reduction, acetate utilization, autotrophic growth, and degradation of aromatic compounds in a hyperthermophilic archaeon.</title>
        <authorList>
            <person name="Mardanov A.V."/>
            <person name="Slododkina G.B."/>
            <person name="Slobodkin A.I."/>
            <person name="Beletsky A.V."/>
            <person name="Gavrilov S.N."/>
            <person name="Kublanov I.V."/>
            <person name="Bonch-Osmolovskaya E.A."/>
            <person name="Skryabin K.G."/>
            <person name="Ravin N.V."/>
        </authorList>
    </citation>
    <scope>NUCLEOTIDE SEQUENCE [LARGE SCALE GENOMIC DNA]</scope>
    <source>
        <strain evidence="2 3">SBH6</strain>
    </source>
</reference>
<dbReference type="GeneID" id="24798535"/>
<feature type="region of interest" description="Disordered" evidence="1">
    <location>
        <begin position="528"/>
        <end position="567"/>
    </location>
</feature>
<dbReference type="HOGENOM" id="CLU_460515_0_0_2"/>
<dbReference type="AlphaFoldDB" id="A0A0A7GJ89"/>
<accession>A0A0A7GJ89</accession>
<sequence>MSKRNYGVLLKGASIGTFLAIAVALAAVSAAGAEESYGYYINNINPEWMISADEFYRWHEMKDSWGPTFAGSPAWQSYMDFLEDKLKEYGVVDIVKNNWTYTRWYTTEWPDDSGWSLYVDGEKIRVASYSAYSGSTDEDGITAPLVYYGPANPPESIEGKIVVFSIAPHPKPPYSPKYLALFTFNDYEYLSDPETFPPIHTPVSTNLTVSLDVWYQLNQVRSFAKIMSEGKAAGGVVIFNMSYDRAAGLYTFPVPSSVPGVPTLLLDREAGETVKQAALEGKEATLRLVAREEPAEVYQLIGFLPGKNYGTPDDEIILLITHTDGPSISQENGALGLLGVVGYFSHIPQDERPRTLMIYLDSRHYMPGKEEKWAEYDWLENHPEIKEKIVGLIAMEHLGQVEYREIGNKFEPTGLVEPSFLWTQNNQKLIDMAIKAVKESGWPRVQVQCVDRPGVHGESQGIWYGMGKIARKWKIPAFATMGTQGAYWATSAGIEKFDRDLFYRQVAAMTQLTGELMLGNLEELKPVETPAPAQSSPTPTPTPEHTSTPEPVSTPAAEETQKQEKEVKTPGFELILAAVGLMVGLYVLRRGN</sequence>
<dbReference type="EMBL" id="CP009552">
    <property type="protein sequence ID" value="AIY90986.1"/>
    <property type="molecule type" value="Genomic_DNA"/>
</dbReference>
<name>A0A0A7GJ89_GEOAI</name>
<evidence type="ECO:0000313" key="3">
    <source>
        <dbReference type="Proteomes" id="UP000030624"/>
    </source>
</evidence>
<gene>
    <name evidence="2" type="ORF">GACE_1961</name>
</gene>
<evidence type="ECO:0000313" key="2">
    <source>
        <dbReference type="EMBL" id="AIY90986.1"/>
    </source>
</evidence>
<protein>
    <recommendedName>
        <fullName evidence="4">Peptidase M28 domain-containing protein</fullName>
    </recommendedName>
</protein>
<dbReference type="RefSeq" id="WP_048093058.1">
    <property type="nucleotide sequence ID" value="NZ_CP009552.1"/>
</dbReference>
<dbReference type="KEGG" id="gac:GACE_1961"/>
<dbReference type="Proteomes" id="UP000030624">
    <property type="component" value="Chromosome"/>
</dbReference>
<organism evidence="2 3">
    <name type="scientific">Geoglobus acetivorans</name>
    <dbReference type="NCBI Taxonomy" id="565033"/>
    <lineage>
        <taxon>Archaea</taxon>
        <taxon>Methanobacteriati</taxon>
        <taxon>Methanobacteriota</taxon>
        <taxon>Archaeoglobi</taxon>
        <taxon>Archaeoglobales</taxon>
        <taxon>Archaeoglobaceae</taxon>
        <taxon>Geoglobus</taxon>
    </lineage>
</organism>
<feature type="compositionally biased region" description="Low complexity" evidence="1">
    <location>
        <begin position="528"/>
        <end position="555"/>
    </location>
</feature>
<evidence type="ECO:0008006" key="4">
    <source>
        <dbReference type="Google" id="ProtNLM"/>
    </source>
</evidence>